<feature type="transmembrane region" description="Helical" evidence="10">
    <location>
        <begin position="289"/>
        <end position="314"/>
    </location>
</feature>
<dbReference type="PANTHER" id="PTHR24231:SF35">
    <property type="entry name" value="P2Y PURINOCEPTOR 4-LIKE"/>
    <property type="match status" value="1"/>
</dbReference>
<organism evidence="12 13">
    <name type="scientific">Neogobius melanostomus</name>
    <name type="common">round goby</name>
    <dbReference type="NCBI Taxonomy" id="47308"/>
    <lineage>
        <taxon>Eukaryota</taxon>
        <taxon>Metazoa</taxon>
        <taxon>Chordata</taxon>
        <taxon>Craniata</taxon>
        <taxon>Vertebrata</taxon>
        <taxon>Euteleostomi</taxon>
        <taxon>Actinopterygii</taxon>
        <taxon>Neopterygii</taxon>
        <taxon>Teleostei</taxon>
        <taxon>Neoteleostei</taxon>
        <taxon>Acanthomorphata</taxon>
        <taxon>Gobiaria</taxon>
        <taxon>Gobiiformes</taxon>
        <taxon>Gobioidei</taxon>
        <taxon>Gobiidae</taxon>
        <taxon>Benthophilinae</taxon>
        <taxon>Neogobiini</taxon>
        <taxon>Neogobius</taxon>
    </lineage>
</organism>
<dbReference type="PRINTS" id="PR00237">
    <property type="entry name" value="GPCRRHODOPSN"/>
</dbReference>
<dbReference type="Pfam" id="PF00001">
    <property type="entry name" value="7tm_1"/>
    <property type="match status" value="1"/>
</dbReference>
<reference evidence="12" key="1">
    <citation type="submission" date="2025-08" db="UniProtKB">
        <authorList>
            <consortium name="Ensembl"/>
        </authorList>
    </citation>
    <scope>IDENTIFICATION</scope>
</reference>
<dbReference type="InterPro" id="IPR000276">
    <property type="entry name" value="GPCR_Rhodpsn"/>
</dbReference>
<evidence type="ECO:0000256" key="9">
    <source>
        <dbReference type="RuleBase" id="RU000688"/>
    </source>
</evidence>
<dbReference type="GO" id="GO:0005886">
    <property type="term" value="C:plasma membrane"/>
    <property type="evidence" value="ECO:0007669"/>
    <property type="project" value="UniProtKB-SubCell"/>
</dbReference>
<feature type="domain" description="G-protein coupled receptors family 1 profile" evidence="11">
    <location>
        <begin position="50"/>
        <end position="162"/>
    </location>
</feature>
<feature type="transmembrane region" description="Helical" evidence="10">
    <location>
        <begin position="34"/>
        <end position="58"/>
    </location>
</feature>
<evidence type="ECO:0000256" key="3">
    <source>
        <dbReference type="ARBA" id="ARBA00022692"/>
    </source>
</evidence>
<keyword evidence="5 9" id="KW-0297">G-protein coupled receptor</keyword>
<dbReference type="Ensembl" id="ENSNMLT00000022885.1">
    <property type="protein sequence ID" value="ENSNMLP00000020395.1"/>
    <property type="gene ID" value="ENSNMLG00000013308.1"/>
</dbReference>
<proteinExistence type="inferred from homology"/>
<comment type="subcellular location">
    <subcellularLocation>
        <location evidence="1">Cell membrane</location>
        <topology evidence="1">Multi-pass membrane protein</topology>
    </subcellularLocation>
</comment>
<feature type="transmembrane region" description="Helical" evidence="10">
    <location>
        <begin position="153"/>
        <end position="174"/>
    </location>
</feature>
<name>A0A8C6TGG0_9GOBI</name>
<keyword evidence="13" id="KW-1185">Reference proteome</keyword>
<evidence type="ECO:0000256" key="10">
    <source>
        <dbReference type="SAM" id="Phobius"/>
    </source>
</evidence>
<evidence type="ECO:0000313" key="12">
    <source>
        <dbReference type="Ensembl" id="ENSNMLP00000020395.1"/>
    </source>
</evidence>
<feature type="domain" description="G-protein coupled receptors family 1 profile" evidence="11">
    <location>
        <begin position="165"/>
        <end position="254"/>
    </location>
</feature>
<evidence type="ECO:0000256" key="6">
    <source>
        <dbReference type="ARBA" id="ARBA00023136"/>
    </source>
</evidence>
<keyword evidence="8 9" id="KW-0807">Transducer</keyword>
<dbReference type="GO" id="GO:0004930">
    <property type="term" value="F:G protein-coupled receptor activity"/>
    <property type="evidence" value="ECO:0007669"/>
    <property type="project" value="UniProtKB-KW"/>
</dbReference>
<keyword evidence="4 10" id="KW-1133">Transmembrane helix</keyword>
<evidence type="ECO:0000256" key="4">
    <source>
        <dbReference type="ARBA" id="ARBA00022989"/>
    </source>
</evidence>
<keyword evidence="7 9" id="KW-0675">Receptor</keyword>
<sequence>MYLQYMLPFFRSPLCVKMNNSSASVTCAPTVQPLSIPVLMCLVCLVGFLMNVFSLWVFSCRLPSWSAGTVLQFNLALSDALVAPVTPLMAGYFAMGNDWHFESVACTLMIALLSSQFYGSTVFLTLISFHRYKAVVHCNKSSKMNNKSFIKKLCAAVWVFVISAFCYIRVTNALTRLNIITPKSLKVQLKSQRMIRLCLIIFSICFLPIHVIRTTAVMLMKFYPEQCQVHHTQTAYYSSWIVAGLNSCLDPMLYYFGSQNFREAFPSFKSAKKQIRNDTKQQARRFNQLCTLSSLFCSVQSALLSILSHNIVYIHNM</sequence>
<feature type="transmembrane region" description="Helical" evidence="10">
    <location>
        <begin position="194"/>
        <end position="212"/>
    </location>
</feature>
<keyword evidence="2" id="KW-1003">Cell membrane</keyword>
<dbReference type="PROSITE" id="PS50262">
    <property type="entry name" value="G_PROTEIN_RECEP_F1_2"/>
    <property type="match status" value="2"/>
</dbReference>
<accession>A0A8C6TGG0</accession>
<dbReference type="PROSITE" id="PS00237">
    <property type="entry name" value="G_PROTEIN_RECEP_F1_1"/>
    <property type="match status" value="1"/>
</dbReference>
<evidence type="ECO:0000256" key="7">
    <source>
        <dbReference type="ARBA" id="ARBA00023170"/>
    </source>
</evidence>
<feature type="transmembrane region" description="Helical" evidence="10">
    <location>
        <begin position="107"/>
        <end position="132"/>
    </location>
</feature>
<dbReference type="PANTHER" id="PTHR24231">
    <property type="entry name" value="PURINOCEPTOR-RELATED G-PROTEIN COUPLED RECEPTOR"/>
    <property type="match status" value="1"/>
</dbReference>
<evidence type="ECO:0000256" key="1">
    <source>
        <dbReference type="ARBA" id="ARBA00004651"/>
    </source>
</evidence>
<keyword evidence="6 10" id="KW-0472">Membrane</keyword>
<dbReference type="Gene3D" id="1.20.1070.10">
    <property type="entry name" value="Rhodopsin 7-helix transmembrane proteins"/>
    <property type="match status" value="2"/>
</dbReference>
<dbReference type="InterPro" id="IPR017452">
    <property type="entry name" value="GPCR_Rhodpsn_7TM"/>
</dbReference>
<protein>
    <recommendedName>
        <fullName evidence="11">G-protein coupled receptors family 1 profile domain-containing protein</fullName>
    </recommendedName>
</protein>
<evidence type="ECO:0000313" key="13">
    <source>
        <dbReference type="Proteomes" id="UP000694523"/>
    </source>
</evidence>
<comment type="similarity">
    <text evidence="9">Belongs to the G-protein coupled receptor 1 family.</text>
</comment>
<dbReference type="SUPFAM" id="SSF81321">
    <property type="entry name" value="Family A G protein-coupled receptor-like"/>
    <property type="match status" value="1"/>
</dbReference>
<evidence type="ECO:0000256" key="8">
    <source>
        <dbReference type="ARBA" id="ARBA00023224"/>
    </source>
</evidence>
<feature type="transmembrane region" description="Helical" evidence="10">
    <location>
        <begin position="70"/>
        <end position="95"/>
    </location>
</feature>
<dbReference type="AlphaFoldDB" id="A0A8C6TGG0"/>
<evidence type="ECO:0000256" key="2">
    <source>
        <dbReference type="ARBA" id="ARBA00022475"/>
    </source>
</evidence>
<reference evidence="12" key="2">
    <citation type="submission" date="2025-09" db="UniProtKB">
        <authorList>
            <consortium name="Ensembl"/>
        </authorList>
    </citation>
    <scope>IDENTIFICATION</scope>
</reference>
<evidence type="ECO:0000259" key="11">
    <source>
        <dbReference type="PROSITE" id="PS50262"/>
    </source>
</evidence>
<keyword evidence="3 9" id="KW-0812">Transmembrane</keyword>
<dbReference type="Proteomes" id="UP000694523">
    <property type="component" value="Unplaced"/>
</dbReference>
<evidence type="ECO:0000256" key="5">
    <source>
        <dbReference type="ARBA" id="ARBA00023040"/>
    </source>
</evidence>